<dbReference type="Ensembl" id="ENSCINT00000031681.1">
    <property type="protein sequence ID" value="ENSCINP00000033589.1"/>
    <property type="gene ID" value="ENSCING00000023930.1"/>
</dbReference>
<accession>H2XVA5</accession>
<evidence type="ECO:0000313" key="2">
    <source>
        <dbReference type="Proteomes" id="UP000008144"/>
    </source>
</evidence>
<reference evidence="1" key="2">
    <citation type="journal article" date="2008" name="Genome Biol.">
        <title>Improved genome assembly and evidence-based global gene model set for the chordate Ciona intestinalis: new insight into intron and operon populations.</title>
        <authorList>
            <person name="Satou Y."/>
            <person name="Mineta K."/>
            <person name="Ogasawara M."/>
            <person name="Sasakura Y."/>
            <person name="Shoguchi E."/>
            <person name="Ueno K."/>
            <person name="Yamada L."/>
            <person name="Matsumoto J."/>
            <person name="Wasserscheid J."/>
            <person name="Dewar K."/>
            <person name="Wiley G.B."/>
            <person name="Macmil S.L."/>
            <person name="Roe B.A."/>
            <person name="Zeller R.W."/>
            <person name="Hastings K.E."/>
            <person name="Lemaire P."/>
            <person name="Lindquist E."/>
            <person name="Endo T."/>
            <person name="Hotta K."/>
            <person name="Inaba K."/>
        </authorList>
    </citation>
    <scope>NUCLEOTIDE SEQUENCE [LARGE SCALE GENOMIC DNA]</scope>
    <source>
        <strain evidence="1">wild type</strain>
    </source>
</reference>
<reference evidence="1" key="3">
    <citation type="submission" date="2025-08" db="UniProtKB">
        <authorList>
            <consortium name="Ensembl"/>
        </authorList>
    </citation>
    <scope>IDENTIFICATION</scope>
</reference>
<dbReference type="InParanoid" id="H2XVA5"/>
<dbReference type="AlphaFoldDB" id="H2XVA5"/>
<name>H2XVA5_CIOIN</name>
<proteinExistence type="predicted"/>
<dbReference type="Proteomes" id="UP000008144">
    <property type="component" value="Chromosome 9"/>
</dbReference>
<organism evidence="1 2">
    <name type="scientific">Ciona intestinalis</name>
    <name type="common">Transparent sea squirt</name>
    <name type="synonym">Ascidia intestinalis</name>
    <dbReference type="NCBI Taxonomy" id="7719"/>
    <lineage>
        <taxon>Eukaryota</taxon>
        <taxon>Metazoa</taxon>
        <taxon>Chordata</taxon>
        <taxon>Tunicata</taxon>
        <taxon>Ascidiacea</taxon>
        <taxon>Phlebobranchia</taxon>
        <taxon>Cionidae</taxon>
        <taxon>Ciona</taxon>
    </lineage>
</organism>
<reference evidence="2" key="1">
    <citation type="journal article" date="2002" name="Science">
        <title>The draft genome of Ciona intestinalis: insights into chordate and vertebrate origins.</title>
        <authorList>
            <person name="Dehal P."/>
            <person name="Satou Y."/>
            <person name="Campbell R.K."/>
            <person name="Chapman J."/>
            <person name="Degnan B."/>
            <person name="De Tomaso A."/>
            <person name="Davidson B."/>
            <person name="Di Gregorio A."/>
            <person name="Gelpke M."/>
            <person name="Goodstein D.M."/>
            <person name="Harafuji N."/>
            <person name="Hastings K.E."/>
            <person name="Ho I."/>
            <person name="Hotta K."/>
            <person name="Huang W."/>
            <person name="Kawashima T."/>
            <person name="Lemaire P."/>
            <person name="Martinez D."/>
            <person name="Meinertzhagen I.A."/>
            <person name="Necula S."/>
            <person name="Nonaka M."/>
            <person name="Putnam N."/>
            <person name="Rash S."/>
            <person name="Saiga H."/>
            <person name="Satake M."/>
            <person name="Terry A."/>
            <person name="Yamada L."/>
            <person name="Wang H.G."/>
            <person name="Awazu S."/>
            <person name="Azumi K."/>
            <person name="Boore J."/>
            <person name="Branno M."/>
            <person name="Chin-Bow S."/>
            <person name="DeSantis R."/>
            <person name="Doyle S."/>
            <person name="Francino P."/>
            <person name="Keys D.N."/>
            <person name="Haga S."/>
            <person name="Hayashi H."/>
            <person name="Hino K."/>
            <person name="Imai K.S."/>
            <person name="Inaba K."/>
            <person name="Kano S."/>
            <person name="Kobayashi K."/>
            <person name="Kobayashi M."/>
            <person name="Lee B.I."/>
            <person name="Makabe K.W."/>
            <person name="Manohar C."/>
            <person name="Matassi G."/>
            <person name="Medina M."/>
            <person name="Mochizuki Y."/>
            <person name="Mount S."/>
            <person name="Morishita T."/>
            <person name="Miura S."/>
            <person name="Nakayama A."/>
            <person name="Nishizaka S."/>
            <person name="Nomoto H."/>
            <person name="Ohta F."/>
            <person name="Oishi K."/>
            <person name="Rigoutsos I."/>
            <person name="Sano M."/>
            <person name="Sasaki A."/>
            <person name="Sasakura Y."/>
            <person name="Shoguchi E."/>
            <person name="Shin-i T."/>
            <person name="Spagnuolo A."/>
            <person name="Stainier D."/>
            <person name="Suzuki M.M."/>
            <person name="Tassy O."/>
            <person name="Takatori N."/>
            <person name="Tokuoka M."/>
            <person name="Yagi K."/>
            <person name="Yoshizaki F."/>
            <person name="Wada S."/>
            <person name="Zhang C."/>
            <person name="Hyatt P.D."/>
            <person name="Larimer F."/>
            <person name="Detter C."/>
            <person name="Doggett N."/>
            <person name="Glavina T."/>
            <person name="Hawkins T."/>
            <person name="Richardson P."/>
            <person name="Lucas S."/>
            <person name="Kohara Y."/>
            <person name="Levine M."/>
            <person name="Satoh N."/>
            <person name="Rokhsar D.S."/>
        </authorList>
    </citation>
    <scope>NUCLEOTIDE SEQUENCE [LARGE SCALE GENOMIC DNA]</scope>
</reference>
<sequence>MANILLDQILLSYTLYGVFLLQRSKSVSADFVYFPDHLRDWEDGHVTITLLRRYSGSEYCPADPAFVVVTSVSIELRHGQVIVWTSSPVMLRLIF</sequence>
<protein>
    <submittedName>
        <fullName evidence="1">Uncharacterized protein</fullName>
    </submittedName>
</protein>
<keyword evidence="2" id="KW-1185">Reference proteome</keyword>
<reference evidence="1" key="4">
    <citation type="submission" date="2025-09" db="UniProtKB">
        <authorList>
            <consortium name="Ensembl"/>
        </authorList>
    </citation>
    <scope>IDENTIFICATION</scope>
</reference>
<dbReference type="HOGENOM" id="CLU_2372122_0_0_1"/>
<dbReference type="EMBL" id="EAAA01002865">
    <property type="status" value="NOT_ANNOTATED_CDS"/>
    <property type="molecule type" value="Genomic_DNA"/>
</dbReference>
<evidence type="ECO:0000313" key="1">
    <source>
        <dbReference type="Ensembl" id="ENSCINP00000033589.1"/>
    </source>
</evidence>